<dbReference type="RefSeq" id="WP_071792753.1">
    <property type="nucleotide sequence ID" value="NZ_LZDD01000001.1"/>
</dbReference>
<feature type="chain" id="PRO_5039034478" description="Lipoprotein" evidence="2">
    <location>
        <begin position="24"/>
        <end position="278"/>
    </location>
</feature>
<dbReference type="OrthoDB" id="2215889at2"/>
<protein>
    <recommendedName>
        <fullName evidence="5">Lipoprotein</fullName>
    </recommendedName>
</protein>
<sequence>MKKKIMISAVVLTLACSSILCLGQDQESAQEQFNNKAIPVSYQKAASKAGVKDSQKVDGKKATTSSLQNNIILPQVEQVVADQGSENQTLNSETVSQANVVSEKTTIDTSTVVVPETKPSGIAEKAQTNASAETSTTSQSQDVADKSLVTPTLLPIPAALVGTWSVQPDPDWLVTITISADGTVTRVDKSSGYVHYAQPQTAYFNGVYDRGNGYYELVGNNGYNQAIMIPGGIGGANIKYTFGFQLQGTSLVPVLWQTGNNSEFDYSYPLGGISLVKQ</sequence>
<gene>
    <name evidence="3" type="ORF">A9Q68_00720</name>
</gene>
<organism evidence="3 4">
    <name type="scientific">Streptococcus bovimastitidis</name>
    <dbReference type="NCBI Taxonomy" id="1856638"/>
    <lineage>
        <taxon>Bacteria</taxon>
        <taxon>Bacillati</taxon>
        <taxon>Bacillota</taxon>
        <taxon>Bacilli</taxon>
        <taxon>Lactobacillales</taxon>
        <taxon>Streptococcaceae</taxon>
        <taxon>Streptococcus</taxon>
    </lineage>
</organism>
<evidence type="ECO:0000256" key="1">
    <source>
        <dbReference type="SAM" id="MobiDB-lite"/>
    </source>
</evidence>
<feature type="signal peptide" evidence="2">
    <location>
        <begin position="1"/>
        <end position="23"/>
    </location>
</feature>
<dbReference type="PROSITE" id="PS51257">
    <property type="entry name" value="PROKAR_LIPOPROTEIN"/>
    <property type="match status" value="1"/>
</dbReference>
<feature type="region of interest" description="Disordered" evidence="1">
    <location>
        <begin position="116"/>
        <end position="143"/>
    </location>
</feature>
<keyword evidence="2" id="KW-0732">Signal</keyword>
<evidence type="ECO:0000313" key="4">
    <source>
        <dbReference type="Proteomes" id="UP000182015"/>
    </source>
</evidence>
<name>A0A1L8MMZ5_9STRE</name>
<keyword evidence="4" id="KW-1185">Reference proteome</keyword>
<dbReference type="Proteomes" id="UP000182015">
    <property type="component" value="Unassembled WGS sequence"/>
</dbReference>
<dbReference type="EMBL" id="LZDD01000001">
    <property type="protein sequence ID" value="OJF72096.1"/>
    <property type="molecule type" value="Genomic_DNA"/>
</dbReference>
<accession>A0A1L8MMZ5</accession>
<reference evidence="4" key="1">
    <citation type="submission" date="2016-06" db="EMBL/GenBank/DDBJ databases">
        <authorList>
            <person name="de Vries S.P.W."/>
            <person name="Hadjirin N.F."/>
            <person name="Lay E.M."/>
            <person name="Zadoks R.N."/>
            <person name="Peacock S.J."/>
            <person name="Parkhill J."/>
            <person name="Grant A.J."/>
            <person name="Mcdougall S."/>
            <person name="Holmes M.A."/>
        </authorList>
    </citation>
    <scope>NUCLEOTIDE SEQUENCE [LARGE SCALE GENOMIC DNA]</scope>
    <source>
        <strain evidence="4">NZ1587</strain>
    </source>
</reference>
<evidence type="ECO:0000256" key="2">
    <source>
        <dbReference type="SAM" id="SignalP"/>
    </source>
</evidence>
<proteinExistence type="predicted"/>
<evidence type="ECO:0000313" key="3">
    <source>
        <dbReference type="EMBL" id="OJF72096.1"/>
    </source>
</evidence>
<comment type="caution">
    <text evidence="3">The sequence shown here is derived from an EMBL/GenBank/DDBJ whole genome shotgun (WGS) entry which is preliminary data.</text>
</comment>
<dbReference type="AlphaFoldDB" id="A0A1L8MMZ5"/>
<evidence type="ECO:0008006" key="5">
    <source>
        <dbReference type="Google" id="ProtNLM"/>
    </source>
</evidence>
<feature type="compositionally biased region" description="Low complexity" evidence="1">
    <location>
        <begin position="126"/>
        <end position="141"/>
    </location>
</feature>